<name>A0A6P2BNR1_9ACTN</name>
<reference evidence="2 3" key="1">
    <citation type="submission" date="2018-11" db="EMBL/GenBank/DDBJ databases">
        <title>Trebonia kvetii gen.nov., sp.nov., a novel acidophilic actinobacterium, and proposal of the new actinobacterial family Treboniaceae fam. nov.</title>
        <authorList>
            <person name="Rapoport D."/>
            <person name="Sagova-Mareckova M."/>
            <person name="Sedlacek I."/>
            <person name="Provaznik J."/>
            <person name="Kralova S."/>
            <person name="Pavlinic D."/>
            <person name="Benes V."/>
            <person name="Kopecky J."/>
        </authorList>
    </citation>
    <scope>NUCLEOTIDE SEQUENCE [LARGE SCALE GENOMIC DNA]</scope>
    <source>
        <strain evidence="2 3">15Tr583</strain>
    </source>
</reference>
<evidence type="ECO:0000259" key="1">
    <source>
        <dbReference type="SMART" id="SM00327"/>
    </source>
</evidence>
<proteinExistence type="predicted"/>
<dbReference type="Proteomes" id="UP000460272">
    <property type="component" value="Unassembled WGS sequence"/>
</dbReference>
<keyword evidence="3" id="KW-1185">Reference proteome</keyword>
<dbReference type="InterPro" id="IPR002035">
    <property type="entry name" value="VWF_A"/>
</dbReference>
<gene>
    <name evidence="2" type="ORF">EAS64_41480</name>
</gene>
<protein>
    <recommendedName>
        <fullName evidence="1">VWFA domain-containing protein</fullName>
    </recommendedName>
</protein>
<evidence type="ECO:0000313" key="2">
    <source>
        <dbReference type="EMBL" id="TVY99752.1"/>
    </source>
</evidence>
<dbReference type="CDD" id="cd00198">
    <property type="entry name" value="vWFA"/>
    <property type="match status" value="1"/>
</dbReference>
<evidence type="ECO:0000313" key="3">
    <source>
        <dbReference type="Proteomes" id="UP000460272"/>
    </source>
</evidence>
<sequence>MSNYRYGAYDDGPDPLAPPYDVREALDEMGERILGGDNPRDALRDLLRRGWRDRRGLEDLMRRVRERSRELRNAGRLDGMLDQARELLDEALEAERGALFPDPSDDARLAEAELDSLPRDTARAIRQLADYNWRSPEARQRFEELRDLLRREVLDSQFKGMKQALENPDPAAMQRVKDMLAELRQMLDADTRGEHTQQDFDDFMANYGDMFPDNPANLEELVDSLVRRMMAAERLLDSLSDEQREELANLMAQAMEDAGLAAELSALGDALRARRPELGRPQRGVRMSGGQPLGLGDATTAVADLADLADLESALGQEYPGASLEDVDEEAVRRALGRQAVDDLQALRRLERELQRQGYLTNDGGNLELTPKAVRRLGDTALRQVFAGLESGMRGGDHDRHDAGQAGDLTGSTREWVFGDEQPIDVPATVRSALLRSAAENGGSSSVRLTAGDFRVAETERRSAAAVCLLVDLSYSMALRGTWAVAKQTALALHALLRTKYPQDAIQVVGFSNYARELHETELAGLGWDMVQGTNLHHALMIAGRHLDKHPEHDPVVLIVTDGEPTAHLMRDGRAWFDWPPAPETIELTLAEVDKMTRRHAALNIFMLADDERLAAFVDNVAKRNGGRVLRATPERLGEYVVSDFLRTRGARRQR</sequence>
<dbReference type="EMBL" id="RPFW01000012">
    <property type="protein sequence ID" value="TVY99752.1"/>
    <property type="molecule type" value="Genomic_DNA"/>
</dbReference>
<organism evidence="2 3">
    <name type="scientific">Trebonia kvetii</name>
    <dbReference type="NCBI Taxonomy" id="2480626"/>
    <lineage>
        <taxon>Bacteria</taxon>
        <taxon>Bacillati</taxon>
        <taxon>Actinomycetota</taxon>
        <taxon>Actinomycetes</taxon>
        <taxon>Streptosporangiales</taxon>
        <taxon>Treboniaceae</taxon>
        <taxon>Trebonia</taxon>
    </lineage>
</organism>
<comment type="caution">
    <text evidence="2">The sequence shown here is derived from an EMBL/GenBank/DDBJ whole genome shotgun (WGS) entry which is preliminary data.</text>
</comment>
<dbReference type="OrthoDB" id="9766126at2"/>
<dbReference type="RefSeq" id="WP_145862238.1">
    <property type="nucleotide sequence ID" value="NZ_RPFW01000012.1"/>
</dbReference>
<dbReference type="Gene3D" id="3.40.50.410">
    <property type="entry name" value="von Willebrand factor, type A domain"/>
    <property type="match status" value="1"/>
</dbReference>
<accession>A0A6P2BNR1</accession>
<dbReference type="InterPro" id="IPR036465">
    <property type="entry name" value="vWFA_dom_sf"/>
</dbReference>
<dbReference type="SMART" id="SM00327">
    <property type="entry name" value="VWA"/>
    <property type="match status" value="1"/>
</dbReference>
<dbReference type="AlphaFoldDB" id="A0A6P2BNR1"/>
<dbReference type="SUPFAM" id="SSF53300">
    <property type="entry name" value="vWA-like"/>
    <property type="match status" value="1"/>
</dbReference>
<feature type="domain" description="VWFA" evidence="1">
    <location>
        <begin position="464"/>
        <end position="645"/>
    </location>
</feature>